<dbReference type="RefSeq" id="WP_111218627.1">
    <property type="nucleotide sequence ID" value="NZ_CP117260.1"/>
</dbReference>
<reference evidence="2" key="2">
    <citation type="journal article" date="2023" name="MicrobiologyOpen">
        <title>Genomics of the tumorigenes clade of the family Rhizobiaceae and description of Rhizobium rhododendri sp. nov.</title>
        <authorList>
            <person name="Kuzmanovic N."/>
            <person name="diCenzo G.C."/>
            <person name="Bunk B."/>
            <person name="Sproeer C."/>
            <person name="Fruehling A."/>
            <person name="Neumann-Schaal M."/>
            <person name="Overmann J."/>
            <person name="Smalla K."/>
        </authorList>
    </citation>
    <scope>NUCLEOTIDE SEQUENCE [LARGE SCALE GENOMIC DNA]</scope>
    <source>
        <strain evidence="2">1078</strain>
        <plasmid evidence="2">unnamed3</plasmid>
    </source>
</reference>
<accession>A0AAF1KV82</accession>
<dbReference type="Proteomes" id="UP000249499">
    <property type="component" value="Plasmid unnamed3"/>
</dbReference>
<keyword evidence="2" id="KW-1185">Reference proteome</keyword>
<name>A0AAF1KV82_9HYPH</name>
<proteinExistence type="predicted"/>
<organism evidence="1 2">
    <name type="scientific">Rhizobium tumorigenes</name>
    <dbReference type="NCBI Taxonomy" id="2041385"/>
    <lineage>
        <taxon>Bacteria</taxon>
        <taxon>Pseudomonadati</taxon>
        <taxon>Pseudomonadota</taxon>
        <taxon>Alphaproteobacteria</taxon>
        <taxon>Hyphomicrobiales</taxon>
        <taxon>Rhizobiaceae</taxon>
        <taxon>Rhizobium/Agrobacterium group</taxon>
        <taxon>Rhizobium</taxon>
    </lineage>
</organism>
<dbReference type="EMBL" id="CP117260">
    <property type="protein sequence ID" value="WFR99295.1"/>
    <property type="molecule type" value="Genomic_DNA"/>
</dbReference>
<reference evidence="1 2" key="1">
    <citation type="journal article" date="2018" name="Sci. Rep.">
        <title>Rhizobium tumorigenes sp. nov., a novel plant tumorigenic bacterium isolated from cane gall tumors on thornless blackberry.</title>
        <authorList>
            <person name="Kuzmanovi N."/>
            <person name="Smalla K."/>
            <person name="Gronow S."/>
            <person name="PuBawska J."/>
        </authorList>
    </citation>
    <scope>NUCLEOTIDE SEQUENCE [LARGE SCALE GENOMIC DNA]</scope>
    <source>
        <strain evidence="1 2">1078</strain>
    </source>
</reference>
<evidence type="ECO:0000313" key="2">
    <source>
        <dbReference type="Proteomes" id="UP000249499"/>
    </source>
</evidence>
<geneLocation type="plasmid" evidence="1 2">
    <name>unnamed3</name>
</geneLocation>
<dbReference type="AlphaFoldDB" id="A0AAF1KV82"/>
<sequence length="390" mass="44597">MKTEAFQSLIVARSLFEQVEILMLADNKYSSSASLIVLQDAFELIIRAALIQLGVDEDKNLEKLTFDELVAELVKAKIKITKTATLKAMNKGRVTVKHYGQLAEHDTVKNYVNATRAATDLIMENVFQKPLAEVFPGGQINDLRVRALLIEATKSLADGRSFDVLVAVRKAIFLSIERDYDISSFADPKKTGFGLLAFMGRGASAPHFTKNPAYIEENVREPFDYIVFSHEKIKIDLLEWGVNTEDFWNVWRLTPPVYLPEKSNEWFISTIENDLPENLEIEAARYCLDRTINLLQKKQAHIRQSRWRRQKQSLKELAIVKHTPRLRKARADSESAGTATGGQVYAYEVILQGLDSIHYCRLVALYDEKEWFHTYVKLDDCELRVSVQEH</sequence>
<gene>
    <name evidence="1" type="ORF">PR017_27020</name>
</gene>
<dbReference type="KEGG" id="rtu:PR017_27020"/>
<keyword evidence="1" id="KW-0614">Plasmid</keyword>
<evidence type="ECO:0000313" key="1">
    <source>
        <dbReference type="EMBL" id="WFR99295.1"/>
    </source>
</evidence>
<protein>
    <submittedName>
        <fullName evidence="1">Uncharacterized protein</fullName>
    </submittedName>
</protein>